<evidence type="ECO:0000313" key="1">
    <source>
        <dbReference type="EMBL" id="AOZ98507.1"/>
    </source>
</evidence>
<reference evidence="1 2" key="1">
    <citation type="submission" date="2016-10" db="EMBL/GenBank/DDBJ databases">
        <title>Complete Genome Sequence of Flavobacterium sp. PK15.</title>
        <authorList>
            <person name="Ekwe A."/>
            <person name="Kim S.B."/>
        </authorList>
    </citation>
    <scope>NUCLEOTIDE SEQUENCE [LARGE SCALE GENOMIC DNA]</scope>
    <source>
        <strain evidence="1 2">PK15</strain>
    </source>
</reference>
<dbReference type="STRING" id="1306519.BIW12_03145"/>
<organism evidence="1 2">
    <name type="scientific">Flavobacterium commune</name>
    <dbReference type="NCBI Taxonomy" id="1306519"/>
    <lineage>
        <taxon>Bacteria</taxon>
        <taxon>Pseudomonadati</taxon>
        <taxon>Bacteroidota</taxon>
        <taxon>Flavobacteriia</taxon>
        <taxon>Flavobacteriales</taxon>
        <taxon>Flavobacteriaceae</taxon>
        <taxon>Flavobacterium</taxon>
    </lineage>
</organism>
<dbReference type="InterPro" id="IPR032719">
    <property type="entry name" value="WbsX"/>
</dbReference>
<dbReference type="Proteomes" id="UP000178198">
    <property type="component" value="Chromosome"/>
</dbReference>
<dbReference type="PANTHER" id="PTHR41244:SF1">
    <property type="entry name" value="GLYCOSYLTRANSFERASE"/>
    <property type="match status" value="1"/>
</dbReference>
<proteinExistence type="predicted"/>
<dbReference type="RefSeq" id="WP_071183775.1">
    <property type="nucleotide sequence ID" value="NZ_CP017774.1"/>
</dbReference>
<dbReference type="OrthoDB" id="9816424at2"/>
<evidence type="ECO:0000313" key="2">
    <source>
        <dbReference type="Proteomes" id="UP000178198"/>
    </source>
</evidence>
<keyword evidence="2" id="KW-1185">Reference proteome</keyword>
<gene>
    <name evidence="1" type="ORF">BIW12_03145</name>
</gene>
<dbReference type="AlphaFoldDB" id="A0A1D9P7B8"/>
<dbReference type="KEGG" id="fcm:BIW12_03145"/>
<dbReference type="GO" id="GO:0016787">
    <property type="term" value="F:hydrolase activity"/>
    <property type="evidence" value="ECO:0007669"/>
    <property type="project" value="UniProtKB-KW"/>
</dbReference>
<dbReference type="CDD" id="cd11579">
    <property type="entry name" value="Glyco_tran_WbsX"/>
    <property type="match status" value="1"/>
</dbReference>
<protein>
    <submittedName>
        <fullName evidence="1">Glycosyl hydrolase</fullName>
    </submittedName>
</protein>
<name>A0A1D9P7B8_9FLAO</name>
<dbReference type="EMBL" id="CP017774">
    <property type="protein sequence ID" value="AOZ98507.1"/>
    <property type="molecule type" value="Genomic_DNA"/>
</dbReference>
<sequence length="358" mass="43123">MHQKIKPIAIYLPQFHPVPENDEWWGKGFTEWTNVTKTAPRFLGHYQPHLPADLGFYDLRLEEARLAQEALAKQFGIYGFCYYHYWFNGKRMLYEPLDRKLKNSKENLPFMMCWANENWTKTWIEAERDILLRQEYSEEDDVKHISHLLTYFKDSRYIKVSGKPIFIIYRPELFSDIKKTIQIWKEAVKREGFPDLYIGFARKSVKEKFPEYFDFAFEFQPSFSDTPRAPKMSLLKRIKIKSTKILGIYKQPKIVINDYETYSNYQMQQVYNQKVFPGITPMWDNSARKKNFPFILHESSPLKYKSWLQHIKDNYPWDKVPEPFLFINAWNEWAEGNHLEPCQKWNLDYLKATQEVLK</sequence>
<dbReference type="Pfam" id="PF14307">
    <property type="entry name" value="Glyco_tran_WbsX"/>
    <property type="match status" value="1"/>
</dbReference>
<dbReference type="PANTHER" id="PTHR41244">
    <property type="entry name" value="RHAMNAN SYNTHESIS F"/>
    <property type="match status" value="1"/>
</dbReference>
<dbReference type="Gene3D" id="3.20.20.80">
    <property type="entry name" value="Glycosidases"/>
    <property type="match status" value="1"/>
</dbReference>
<keyword evidence="1" id="KW-0378">Hydrolase</keyword>
<accession>A0A1D9P7B8</accession>